<comment type="subcellular location">
    <subcellularLocation>
        <location evidence="1">Secreted</location>
        <location evidence="1">Cell wall</location>
        <topology evidence="1">Peptidoglycan-anchor</topology>
    </subcellularLocation>
</comment>
<feature type="domain" description="CNA-B" evidence="11">
    <location>
        <begin position="713"/>
        <end position="801"/>
    </location>
</feature>
<organism evidence="14 15">
    <name type="scientific">Slackia heliotrinireducens (strain ATCC 29202 / DSM 20476 / NCTC 11029 / RHS 1)</name>
    <name type="common">Peptococcus heliotrinreducens</name>
    <dbReference type="NCBI Taxonomy" id="471855"/>
    <lineage>
        <taxon>Bacteria</taxon>
        <taxon>Bacillati</taxon>
        <taxon>Actinomycetota</taxon>
        <taxon>Coriobacteriia</taxon>
        <taxon>Eggerthellales</taxon>
        <taxon>Eggerthellaceae</taxon>
        <taxon>Slackia</taxon>
    </lineage>
</organism>
<keyword evidence="4 8" id="KW-0732">Signal</keyword>
<evidence type="ECO:0000313" key="15">
    <source>
        <dbReference type="Proteomes" id="UP000002026"/>
    </source>
</evidence>
<sequence length="883" mass="94507">MNTRKRGPRLVASLLSVLLAVNCLSVASLAFASEPLDSEEPAAVVQPVDGDTAVSTLETAESDEAEQSAAQDQPVGAEVEADTDAAAAAAAEGDSRSQEAADEQPKAEASDASDANDEAVTVQAEGTDDSAVVTLAVQNNVITSFEALLQDGSGPVGNVSQWQVFRMKGNFELPNGQVHAGDTTTITLPEKLKFNQTAAFDITDENGNVIGQAVIDGANKTVTITWTDFAETHSDVSGDFYFYVQIDRNMVDEAEDIPLNFDVSGNVVYGGDIHFIGIPDPAPYYMSKNGYQVQGKPRYIHFQIPINTIGADIQNAKLTDGVVNPGLTIDASSFRILEGTWVKIKGDWELQNRTDVTSNYTVQFSDDMRSFTLDMGTISASQGFYVIYDTVASYDLVDGEVIRNDATFTGNGSELRHISATATYFEAGGSAVGYVYAINVRKVDEDGAALAGAQFNVVRVANGAVVGTITTDASGNGSLSGLLKDDYQLVETVAPVGYTLLSEPVDVSAGSFDSNKTANVVVENSLERTSIPVSKVWVGPAAGSVTMRLMADGVETDSLVLSERNNWQGSFDDLPVYDPVDGHEITYLVTEDDVDGYSQEFTVAEDGSYVFTNTNNEIVIVNGTKTWDDADDQDGMRPESITVRLLADGVEIMQDTVGAEDDWSWEFAALPKYDLVDNHEIAYTVTEDAVEGYSPEYNGFNVTNKHTPDKTSVTVVKAWDDADNKDGIRPDQVTVRLLANGEDTGKSVVLNAENNWEASFGDLDLKAGGTAIVYTVAEDEVDGYTAVITGDAQTGFVITNTHEPVVPPTPPSVEKPTDTPKDTPKDMPKKSVEQPKTKSKAKPSIPKTGDDLAPGMLALGALAVAGAGCLVWARRTKRNLQDR</sequence>
<dbReference type="Gene3D" id="2.60.40.10">
    <property type="entry name" value="Immunoglobulins"/>
    <property type="match status" value="1"/>
</dbReference>
<keyword evidence="14" id="KW-0176">Collagen</keyword>
<feature type="domain" description="CNA-B" evidence="11">
    <location>
        <begin position="533"/>
        <end position="614"/>
    </location>
</feature>
<dbReference type="Pfam" id="PF05737">
    <property type="entry name" value="Collagen_bind"/>
    <property type="match status" value="1"/>
</dbReference>
<evidence type="ECO:0000259" key="13">
    <source>
        <dbReference type="Pfam" id="PF17961"/>
    </source>
</evidence>
<dbReference type="InterPro" id="IPR011252">
    <property type="entry name" value="Fibrogen-bd_dom1"/>
</dbReference>
<gene>
    <name evidence="14" type="ordered locus">Shel_04940</name>
</gene>
<feature type="domain" description="CNA-B" evidence="11">
    <location>
        <begin position="621"/>
        <end position="705"/>
    </location>
</feature>
<reference evidence="14 15" key="1">
    <citation type="journal article" date="2009" name="Stand. Genomic Sci.">
        <title>Complete genome sequence of Slackia heliotrinireducens type strain (RHS 1).</title>
        <authorList>
            <person name="Pukall R."/>
            <person name="Lapidus A."/>
            <person name="Nolan M."/>
            <person name="Copeland A."/>
            <person name="Glavina Del Rio T."/>
            <person name="Lucas S."/>
            <person name="Chen F."/>
            <person name="Tice H."/>
            <person name="Cheng J.F."/>
            <person name="Chertkov O."/>
            <person name="Bruce D."/>
            <person name="Goodwin L."/>
            <person name="Kuske C."/>
            <person name="Brettin T."/>
            <person name="Detter J.C."/>
            <person name="Han C."/>
            <person name="Pitluck S."/>
            <person name="Pati A."/>
            <person name="Mavrommatis K."/>
            <person name="Ivanova N."/>
            <person name="Ovchinnikova G."/>
            <person name="Chen A."/>
            <person name="Palaniappan K."/>
            <person name="Schneider S."/>
            <person name="Rohde M."/>
            <person name="Chain P."/>
            <person name="D'haeseleer P."/>
            <person name="Goker M."/>
            <person name="Bristow J."/>
            <person name="Eisen J.A."/>
            <person name="Markowitz V."/>
            <person name="Kyrpides N.C."/>
            <person name="Klenk H.P."/>
            <person name="Hugenholtz P."/>
        </authorList>
    </citation>
    <scope>NUCLEOTIDE SEQUENCE [LARGE SCALE GENOMIC DNA]</scope>
    <source>
        <strain evidence="15">ATCC 29202 / DSM 20476 / NCTC 11029 / RHS 1</strain>
    </source>
</reference>
<dbReference type="GO" id="GO:0005518">
    <property type="term" value="F:collagen binding"/>
    <property type="evidence" value="ECO:0007669"/>
    <property type="project" value="InterPro"/>
</dbReference>
<name>C7N333_SLAHD</name>
<feature type="region of interest" description="Disordered" evidence="6">
    <location>
        <begin position="801"/>
        <end position="852"/>
    </location>
</feature>
<proteinExistence type="predicted"/>
<dbReference type="EMBL" id="CP001684">
    <property type="protein sequence ID" value="ACV21554.1"/>
    <property type="molecule type" value="Genomic_DNA"/>
</dbReference>
<evidence type="ECO:0000256" key="1">
    <source>
        <dbReference type="ARBA" id="ARBA00004168"/>
    </source>
</evidence>
<keyword evidence="2" id="KW-0134">Cell wall</keyword>
<dbReference type="Pfam" id="PF05738">
    <property type="entry name" value="Cna_B"/>
    <property type="match status" value="3"/>
</dbReference>
<dbReference type="KEGG" id="shi:Shel_04940"/>
<feature type="chain" id="PRO_5002980719" evidence="8">
    <location>
        <begin position="33"/>
        <end position="883"/>
    </location>
</feature>
<dbReference type="CDD" id="cd00222">
    <property type="entry name" value="CollagenBindB"/>
    <property type="match status" value="3"/>
</dbReference>
<dbReference type="Gene3D" id="2.60.40.1140">
    <property type="entry name" value="Collagen-binding surface protein Cna, B-type domain"/>
    <property type="match status" value="3"/>
</dbReference>
<keyword evidence="7" id="KW-0472">Membrane</keyword>
<dbReference type="InterPro" id="IPR008966">
    <property type="entry name" value="Adhesion_dom_sf"/>
</dbReference>
<feature type="region of interest" description="Disordered" evidence="6">
    <location>
        <begin position="38"/>
        <end position="125"/>
    </location>
</feature>
<dbReference type="NCBIfam" id="TIGR01167">
    <property type="entry name" value="LPXTG_anchor"/>
    <property type="match status" value="1"/>
</dbReference>
<feature type="domain" description="SpaA-like prealbumin fold" evidence="12">
    <location>
        <begin position="438"/>
        <end position="523"/>
    </location>
</feature>
<evidence type="ECO:0000256" key="7">
    <source>
        <dbReference type="SAM" id="Phobius"/>
    </source>
</evidence>
<evidence type="ECO:0000256" key="2">
    <source>
        <dbReference type="ARBA" id="ARBA00022512"/>
    </source>
</evidence>
<dbReference type="AlphaFoldDB" id="C7N333"/>
<dbReference type="GO" id="GO:0007155">
    <property type="term" value="P:cell adhesion"/>
    <property type="evidence" value="ECO:0007669"/>
    <property type="project" value="InterPro"/>
</dbReference>
<dbReference type="InterPro" id="IPR008454">
    <property type="entry name" value="Collagen-bd_Cna-like_B-typ_dom"/>
</dbReference>
<evidence type="ECO:0000259" key="10">
    <source>
        <dbReference type="Pfam" id="PF05737"/>
    </source>
</evidence>
<dbReference type="InterPro" id="IPR013783">
    <property type="entry name" value="Ig-like_fold"/>
</dbReference>
<feature type="compositionally biased region" description="Basic and acidic residues" evidence="6">
    <location>
        <begin position="815"/>
        <end position="836"/>
    </location>
</feature>
<evidence type="ECO:0000259" key="12">
    <source>
        <dbReference type="Pfam" id="PF17802"/>
    </source>
</evidence>
<dbReference type="InterPro" id="IPR041033">
    <property type="entry name" value="SpaA_PFL_dom_1"/>
</dbReference>
<evidence type="ECO:0000259" key="11">
    <source>
        <dbReference type="Pfam" id="PF05738"/>
    </source>
</evidence>
<accession>C7N333</accession>
<dbReference type="Gene3D" id="2.60.40.1280">
    <property type="match status" value="1"/>
</dbReference>
<feature type="domain" description="SDR-like Ig" evidence="13">
    <location>
        <begin position="159"/>
        <end position="254"/>
    </location>
</feature>
<dbReference type="Proteomes" id="UP000002026">
    <property type="component" value="Chromosome"/>
</dbReference>
<feature type="domain" description="Gram-positive cocci surface proteins LPxTG" evidence="9">
    <location>
        <begin position="838"/>
        <end position="875"/>
    </location>
</feature>
<dbReference type="InterPro" id="IPR019931">
    <property type="entry name" value="LPXTG_anchor"/>
</dbReference>
<dbReference type="Pfam" id="PF00746">
    <property type="entry name" value="Gram_pos_anchor"/>
    <property type="match status" value="1"/>
</dbReference>
<dbReference type="Pfam" id="PF17961">
    <property type="entry name" value="Big_8"/>
    <property type="match status" value="1"/>
</dbReference>
<dbReference type="eggNOG" id="COG4932">
    <property type="taxonomic scope" value="Bacteria"/>
</dbReference>
<dbReference type="InterPro" id="IPR008456">
    <property type="entry name" value="Collagen-bd_dom"/>
</dbReference>
<evidence type="ECO:0000256" key="8">
    <source>
        <dbReference type="SAM" id="SignalP"/>
    </source>
</evidence>
<dbReference type="RefSeq" id="WP_012797659.1">
    <property type="nucleotide sequence ID" value="NC_013165.1"/>
</dbReference>
<dbReference type="SUPFAM" id="SSF49478">
    <property type="entry name" value="Cna protein B-type domain"/>
    <property type="match status" value="4"/>
</dbReference>
<keyword evidence="5" id="KW-0572">Peptidoglycan-anchor</keyword>
<dbReference type="STRING" id="471855.Shel_04940"/>
<feature type="domain" description="Collagen binding" evidence="10">
    <location>
        <begin position="286"/>
        <end position="392"/>
    </location>
</feature>
<keyword evidence="3" id="KW-0964">Secreted</keyword>
<feature type="compositionally biased region" description="Low complexity" evidence="6">
    <location>
        <begin position="67"/>
        <end position="92"/>
    </location>
</feature>
<dbReference type="GO" id="GO:0005975">
    <property type="term" value="P:carbohydrate metabolic process"/>
    <property type="evidence" value="ECO:0007669"/>
    <property type="project" value="UniProtKB-ARBA"/>
</dbReference>
<evidence type="ECO:0000256" key="6">
    <source>
        <dbReference type="SAM" id="MobiDB-lite"/>
    </source>
</evidence>
<dbReference type="Pfam" id="PF17802">
    <property type="entry name" value="SpaA"/>
    <property type="match status" value="1"/>
</dbReference>
<dbReference type="HOGENOM" id="CLU_002287_0_1_11"/>
<evidence type="ECO:0000256" key="4">
    <source>
        <dbReference type="ARBA" id="ARBA00022729"/>
    </source>
</evidence>
<dbReference type="SUPFAM" id="SSF49401">
    <property type="entry name" value="Bacterial adhesins"/>
    <property type="match status" value="2"/>
</dbReference>
<dbReference type="InterPro" id="IPR041171">
    <property type="entry name" value="SDR_Ig"/>
</dbReference>
<dbReference type="Gene3D" id="2.60.40.740">
    <property type="match status" value="1"/>
</dbReference>
<feature type="compositionally biased region" description="Basic and acidic residues" evidence="6">
    <location>
        <begin position="93"/>
        <end position="109"/>
    </location>
</feature>
<keyword evidence="7" id="KW-1133">Transmembrane helix</keyword>
<evidence type="ECO:0000256" key="5">
    <source>
        <dbReference type="ARBA" id="ARBA00023088"/>
    </source>
</evidence>
<keyword evidence="15" id="KW-1185">Reference proteome</keyword>
<protein>
    <submittedName>
        <fullName evidence="14">Putative collagen-binding protein</fullName>
    </submittedName>
</protein>
<feature type="transmembrane region" description="Helical" evidence="7">
    <location>
        <begin position="852"/>
        <end position="873"/>
    </location>
</feature>
<evidence type="ECO:0000259" key="9">
    <source>
        <dbReference type="Pfam" id="PF00746"/>
    </source>
</evidence>
<keyword evidence="7" id="KW-0812">Transmembrane</keyword>
<feature type="signal peptide" evidence="8">
    <location>
        <begin position="1"/>
        <end position="32"/>
    </location>
</feature>
<evidence type="ECO:0000313" key="14">
    <source>
        <dbReference type="EMBL" id="ACV21554.1"/>
    </source>
</evidence>
<evidence type="ECO:0000256" key="3">
    <source>
        <dbReference type="ARBA" id="ARBA00022525"/>
    </source>
</evidence>